<dbReference type="CDD" id="cd03784">
    <property type="entry name" value="GT1_Gtf-like"/>
    <property type="match status" value="1"/>
</dbReference>
<evidence type="ECO:0000313" key="7">
    <source>
        <dbReference type="Proteomes" id="UP000059680"/>
    </source>
</evidence>
<accession>A0A0N7KEW3</accession>
<evidence type="ECO:0000256" key="2">
    <source>
        <dbReference type="ARBA" id="ARBA00022679"/>
    </source>
</evidence>
<dbReference type="AlphaFoldDB" id="A0A0N7KEW3"/>
<evidence type="ECO:0000256" key="4">
    <source>
        <dbReference type="RuleBase" id="RU362057"/>
    </source>
</evidence>
<dbReference type="GO" id="GO:0080043">
    <property type="term" value="F:quercetin 3-O-glucosyltransferase activity"/>
    <property type="evidence" value="ECO:0000318"/>
    <property type="project" value="GO_Central"/>
</dbReference>
<dbReference type="GO" id="GO:0080044">
    <property type="term" value="F:quercetin 7-O-glucosyltransferase activity"/>
    <property type="evidence" value="ECO:0000318"/>
    <property type="project" value="GO_Central"/>
</dbReference>
<dbReference type="Gene3D" id="3.40.50.2000">
    <property type="entry name" value="Glycogen Phosphorylase B"/>
    <property type="match status" value="2"/>
</dbReference>
<dbReference type="PANTHER" id="PTHR11926">
    <property type="entry name" value="GLUCOSYL/GLUCURONOSYL TRANSFERASES"/>
    <property type="match status" value="1"/>
</dbReference>
<dbReference type="GO" id="GO:0005737">
    <property type="term" value="C:cytoplasm"/>
    <property type="evidence" value="ECO:0000318"/>
    <property type="project" value="GO_Central"/>
</dbReference>
<organism evidence="6 7">
    <name type="scientific">Oryza sativa subsp. japonica</name>
    <name type="common">Rice</name>
    <dbReference type="NCBI Taxonomy" id="39947"/>
    <lineage>
        <taxon>Eukaryota</taxon>
        <taxon>Viridiplantae</taxon>
        <taxon>Streptophyta</taxon>
        <taxon>Embryophyta</taxon>
        <taxon>Tracheophyta</taxon>
        <taxon>Spermatophyta</taxon>
        <taxon>Magnoliopsida</taxon>
        <taxon>Liliopsida</taxon>
        <taxon>Poales</taxon>
        <taxon>Poaceae</taxon>
        <taxon>BOP clade</taxon>
        <taxon>Oryzoideae</taxon>
        <taxon>Oryzeae</taxon>
        <taxon>Oryzinae</taxon>
        <taxon>Oryza</taxon>
        <taxon>Oryza sativa</taxon>
    </lineage>
</organism>
<comment type="similarity">
    <text evidence="1 3">Belongs to the UDP-glycosyltransferase family.</text>
</comment>
<dbReference type="InParanoid" id="A0A0N7KEW3"/>
<protein>
    <recommendedName>
        <fullName evidence="4">Glycosyltransferase</fullName>
        <ecNumber evidence="4">2.4.1.-</ecNumber>
    </recommendedName>
</protein>
<name>A0A0N7KEW3_ORYSJ</name>
<evidence type="ECO:0000313" key="6">
    <source>
        <dbReference type="EMBL" id="BAS77537.1"/>
    </source>
</evidence>
<proteinExistence type="evidence at protein level"/>
<reference evidence="6 7" key="2">
    <citation type="journal article" date="2013" name="Plant Cell Physiol.">
        <title>Rice Annotation Project Database (RAP-DB): an integrative and interactive database for rice genomics.</title>
        <authorList>
            <person name="Sakai H."/>
            <person name="Lee S.S."/>
            <person name="Tanaka T."/>
            <person name="Numa H."/>
            <person name="Kim J."/>
            <person name="Kawahara Y."/>
            <person name="Wakimoto H."/>
            <person name="Yang C.C."/>
            <person name="Iwamoto M."/>
            <person name="Abe T."/>
            <person name="Yamada Y."/>
            <person name="Muto A."/>
            <person name="Inokuchi H."/>
            <person name="Ikemura T."/>
            <person name="Matsumoto T."/>
            <person name="Sasaki T."/>
            <person name="Itoh T."/>
        </authorList>
    </citation>
    <scope>NUCLEOTIDE SEQUENCE [LARGE SCALE GENOMIC DNA]</scope>
    <source>
        <strain evidence="7">cv. Nipponbare</strain>
    </source>
</reference>
<dbReference type="eggNOG" id="KOG1192">
    <property type="taxonomic scope" value="Eukaryota"/>
</dbReference>
<evidence type="ECO:0000256" key="5">
    <source>
        <dbReference type="SAM" id="MobiDB-lite"/>
    </source>
</evidence>
<evidence type="ECO:0000256" key="3">
    <source>
        <dbReference type="RuleBase" id="RU003718"/>
    </source>
</evidence>
<feature type="compositionally biased region" description="Basic residues" evidence="5">
    <location>
        <begin position="85"/>
        <end position="102"/>
    </location>
</feature>
<feature type="region of interest" description="Disordered" evidence="5">
    <location>
        <begin position="144"/>
        <end position="301"/>
    </location>
</feature>
<feature type="compositionally biased region" description="Basic residues" evidence="5">
    <location>
        <begin position="257"/>
        <end position="269"/>
    </location>
</feature>
<keyword evidence="2 3" id="KW-0808">Transferase</keyword>
<reference evidence="7" key="1">
    <citation type="journal article" date="2005" name="Nature">
        <title>The map-based sequence of the rice genome.</title>
        <authorList>
            <consortium name="International rice genome sequencing project (IRGSP)"/>
            <person name="Matsumoto T."/>
            <person name="Wu J."/>
            <person name="Kanamori H."/>
            <person name="Katayose Y."/>
            <person name="Fujisawa M."/>
            <person name="Namiki N."/>
            <person name="Mizuno H."/>
            <person name="Yamamoto K."/>
            <person name="Antonio B.A."/>
            <person name="Baba T."/>
            <person name="Sakata K."/>
            <person name="Nagamura Y."/>
            <person name="Aoki H."/>
            <person name="Arikawa K."/>
            <person name="Arita K."/>
            <person name="Bito T."/>
            <person name="Chiden Y."/>
            <person name="Fujitsuka N."/>
            <person name="Fukunaka R."/>
            <person name="Hamada M."/>
            <person name="Harada C."/>
            <person name="Hayashi A."/>
            <person name="Hijishita S."/>
            <person name="Honda M."/>
            <person name="Hosokawa S."/>
            <person name="Ichikawa Y."/>
            <person name="Idonuma A."/>
            <person name="Iijima M."/>
            <person name="Ikeda M."/>
            <person name="Ikeno M."/>
            <person name="Ito K."/>
            <person name="Ito S."/>
            <person name="Ito T."/>
            <person name="Ito Y."/>
            <person name="Ito Y."/>
            <person name="Iwabuchi A."/>
            <person name="Kamiya K."/>
            <person name="Karasawa W."/>
            <person name="Kurita K."/>
            <person name="Katagiri S."/>
            <person name="Kikuta A."/>
            <person name="Kobayashi H."/>
            <person name="Kobayashi N."/>
            <person name="Machita K."/>
            <person name="Maehara T."/>
            <person name="Masukawa M."/>
            <person name="Mizubayashi T."/>
            <person name="Mukai Y."/>
            <person name="Nagasaki H."/>
            <person name="Nagata Y."/>
            <person name="Naito S."/>
            <person name="Nakashima M."/>
            <person name="Nakama Y."/>
            <person name="Nakamichi Y."/>
            <person name="Nakamura M."/>
            <person name="Meguro A."/>
            <person name="Negishi M."/>
            <person name="Ohta I."/>
            <person name="Ohta T."/>
            <person name="Okamoto M."/>
            <person name="Ono N."/>
            <person name="Saji S."/>
            <person name="Sakaguchi M."/>
            <person name="Sakai K."/>
            <person name="Shibata M."/>
            <person name="Shimokawa T."/>
            <person name="Song J."/>
            <person name="Takazaki Y."/>
            <person name="Terasawa K."/>
            <person name="Tsugane M."/>
            <person name="Tsuji K."/>
            <person name="Ueda S."/>
            <person name="Waki K."/>
            <person name="Yamagata H."/>
            <person name="Yamamoto M."/>
            <person name="Yamamoto S."/>
            <person name="Yamane H."/>
            <person name="Yoshiki S."/>
            <person name="Yoshihara R."/>
            <person name="Yukawa K."/>
            <person name="Zhong H."/>
            <person name="Yano M."/>
            <person name="Yuan Q."/>
            <person name="Ouyang S."/>
            <person name="Liu J."/>
            <person name="Jones K.M."/>
            <person name="Gansberger K."/>
            <person name="Moffat K."/>
            <person name="Hill J."/>
            <person name="Bera J."/>
            <person name="Fadrosh D."/>
            <person name="Jin S."/>
            <person name="Johri S."/>
            <person name="Kim M."/>
            <person name="Overton L."/>
            <person name="Reardon M."/>
            <person name="Tsitrin T."/>
            <person name="Vuong H."/>
            <person name="Weaver B."/>
            <person name="Ciecko A."/>
            <person name="Tallon L."/>
            <person name="Jackson J."/>
            <person name="Pai G."/>
            <person name="Aken S.V."/>
            <person name="Utterback T."/>
            <person name="Reidmuller S."/>
            <person name="Feldblyum T."/>
            <person name="Hsiao J."/>
            <person name="Zismann V."/>
            <person name="Iobst S."/>
            <person name="de Vazeille A.R."/>
            <person name="Buell C.R."/>
            <person name="Ying K."/>
            <person name="Li Y."/>
            <person name="Lu T."/>
            <person name="Huang Y."/>
            <person name="Zhao Q."/>
            <person name="Feng Q."/>
            <person name="Zhang L."/>
            <person name="Zhu J."/>
            <person name="Weng Q."/>
            <person name="Mu J."/>
            <person name="Lu Y."/>
            <person name="Fan D."/>
            <person name="Liu Y."/>
            <person name="Guan J."/>
            <person name="Zhang Y."/>
            <person name="Yu S."/>
            <person name="Liu X."/>
            <person name="Zhang Y."/>
            <person name="Hong G."/>
            <person name="Han B."/>
            <person name="Choisne N."/>
            <person name="Demange N."/>
            <person name="Orjeda G."/>
            <person name="Samain S."/>
            <person name="Cattolico L."/>
            <person name="Pelletier E."/>
            <person name="Couloux A."/>
            <person name="Segurens B."/>
            <person name="Wincker P."/>
            <person name="D'Hont A."/>
            <person name="Scarpelli C."/>
            <person name="Weissenbach J."/>
            <person name="Salanoubat M."/>
            <person name="Quetier F."/>
            <person name="Yu Y."/>
            <person name="Kim H.R."/>
            <person name="Rambo T."/>
            <person name="Currie J."/>
            <person name="Collura K."/>
            <person name="Luo M."/>
            <person name="Yang T."/>
            <person name="Ammiraju J.S.S."/>
            <person name="Engler F."/>
            <person name="Soderlund C."/>
            <person name="Wing R.A."/>
            <person name="Palmer L.E."/>
            <person name="de la Bastide M."/>
            <person name="Spiegel L."/>
            <person name="Nascimento L."/>
            <person name="Zutavern T."/>
            <person name="O'Shaughnessy A."/>
            <person name="Dike S."/>
            <person name="Dedhia N."/>
            <person name="Preston R."/>
            <person name="Balija V."/>
            <person name="McCombie W.R."/>
            <person name="Chow T."/>
            <person name="Chen H."/>
            <person name="Chung M."/>
            <person name="Chen C."/>
            <person name="Shaw J."/>
            <person name="Wu H."/>
            <person name="Hsiao K."/>
            <person name="Chao Y."/>
            <person name="Chu M."/>
            <person name="Cheng C."/>
            <person name="Hour A."/>
            <person name="Lee P."/>
            <person name="Lin S."/>
            <person name="Lin Y."/>
            <person name="Liou J."/>
            <person name="Liu S."/>
            <person name="Hsing Y."/>
            <person name="Raghuvanshi S."/>
            <person name="Mohanty A."/>
            <person name="Bharti A.K."/>
            <person name="Gaur A."/>
            <person name="Gupta V."/>
            <person name="Kumar D."/>
            <person name="Ravi V."/>
            <person name="Vij S."/>
            <person name="Kapur A."/>
            <person name="Khurana P."/>
            <person name="Khurana P."/>
            <person name="Khurana J.P."/>
            <person name="Tyagi A.K."/>
            <person name="Gaikwad K."/>
            <person name="Singh A."/>
            <person name="Dalal V."/>
            <person name="Srivastava S."/>
            <person name="Dixit A."/>
            <person name="Pal A.K."/>
            <person name="Ghazi I.A."/>
            <person name="Yadav M."/>
            <person name="Pandit A."/>
            <person name="Bhargava A."/>
            <person name="Sureshbabu K."/>
            <person name="Batra K."/>
            <person name="Sharma T.R."/>
            <person name="Mohapatra T."/>
            <person name="Singh N.K."/>
            <person name="Messing J."/>
            <person name="Nelson A.B."/>
            <person name="Fuks G."/>
            <person name="Kavchok S."/>
            <person name="Keizer G."/>
            <person name="Linton E."/>
            <person name="Llaca V."/>
            <person name="Song R."/>
            <person name="Tanyolac B."/>
            <person name="Young S."/>
            <person name="Ho-Il K."/>
            <person name="Hahn J.H."/>
            <person name="Sangsakoo G."/>
            <person name="Vanavichit A."/>
            <person name="de Mattos Luiz.A.T."/>
            <person name="Zimmer P.D."/>
            <person name="Malone G."/>
            <person name="Dellagostin O."/>
            <person name="de Oliveira A.C."/>
            <person name="Bevan M."/>
            <person name="Bancroft I."/>
            <person name="Minx P."/>
            <person name="Cordum H."/>
            <person name="Wilson R."/>
            <person name="Cheng Z."/>
            <person name="Jin W."/>
            <person name="Jiang J."/>
            <person name="Leong S.A."/>
            <person name="Iwama H."/>
            <person name="Gojobori T."/>
            <person name="Itoh T."/>
            <person name="Niimura Y."/>
            <person name="Fujii Y."/>
            <person name="Habara T."/>
            <person name="Sakai H."/>
            <person name="Sato Y."/>
            <person name="Wilson G."/>
            <person name="Kumar K."/>
            <person name="McCouch S."/>
            <person name="Juretic N."/>
            <person name="Hoen D."/>
            <person name="Wright S."/>
            <person name="Bruskiewich R."/>
            <person name="Bureau T."/>
            <person name="Miyao A."/>
            <person name="Hirochika H."/>
            <person name="Nishikawa T."/>
            <person name="Kadowaki K."/>
            <person name="Sugiura M."/>
            <person name="Burr B."/>
            <person name="Sasaki T."/>
        </authorList>
    </citation>
    <scope>NUCLEOTIDE SEQUENCE [LARGE SCALE GENOMIC DNA]</scope>
    <source>
        <strain evidence="7">cv. Nipponbare</strain>
    </source>
</reference>
<dbReference type="PROSITE" id="PS00375">
    <property type="entry name" value="UDPGT"/>
    <property type="match status" value="1"/>
</dbReference>
<feature type="compositionally biased region" description="Basic residues" evidence="5">
    <location>
        <begin position="110"/>
        <end position="131"/>
    </location>
</feature>
<dbReference type="Pfam" id="PF00201">
    <property type="entry name" value="UDPGT"/>
    <property type="match status" value="1"/>
</dbReference>
<gene>
    <name evidence="6" type="ordered locus">Os02g0203300</name>
    <name evidence="6" type="ORF">OSNPB_020203300</name>
</gene>
<sequence length="505" mass="56092">MIYLVKSYQFFHNYLSHIYTHTLGHLGVKEQPYILAGNAGYISQHPKLVFVANTSYPNSGHGAPALPRRRVPWPGPHQPGPSPRRAPRPRHRRARHPVRRRVGAPAHVPVPRRPRRGGPRRRRRRRRDLLRPVLRRLRRRVPAVRQRRRGGVAALGDVRARRPRGVRRRGGPPRRARPPRDVRRVRVPDVVGGRRRARARHPAGALLDPAGDHARRVLPLPPRARGARDGARRRAGVHGGHAEPPADGDPRPPQLLHRPRRHQARRRVPRRPDDDRAAGHRSPEQQQAADGARQHPAAARASHDLYRHDEKGYMEWLDAKPAGSVVYVSFGSMSVVSRRQKEELRRGLAATARPYLWVVRSDDRDDGDGDGDGGGMVVEWCDQVRVLSHGAVGCFVTHCGWNSTLEAVACGAPMVAVPQWSDQDTNARLVAGWGVGVRAATGADRVVEAGELARCVETVMADTEAAAAVRRSSVAWKAKVREAVAEGGSSDRNLKAFLDRIANVA</sequence>
<feature type="region of interest" description="Disordered" evidence="5">
    <location>
        <begin position="59"/>
        <end position="131"/>
    </location>
</feature>
<dbReference type="PANTHER" id="PTHR11926:SF1366">
    <property type="entry name" value="GLYCOSYLTRANSFERASE"/>
    <property type="match status" value="1"/>
</dbReference>
<keyword evidence="3" id="KW-0328">Glycosyltransferase</keyword>
<evidence type="ECO:0007829" key="8">
    <source>
        <dbReference type="PeptideAtlas" id="A0A0N7KEW3"/>
    </source>
</evidence>
<dbReference type="PaxDb" id="39947-A0A0N7KEW3"/>
<dbReference type="STRING" id="39947.A0A0N7KEW3"/>
<dbReference type="SMR" id="A0A0N7KEW3"/>
<feature type="compositionally biased region" description="Basic and acidic residues" evidence="5">
    <location>
        <begin position="178"/>
        <end position="187"/>
    </location>
</feature>
<dbReference type="EMBL" id="AP014958">
    <property type="protein sequence ID" value="BAS77537.1"/>
    <property type="molecule type" value="Genomic_DNA"/>
</dbReference>
<dbReference type="FunFam" id="3.40.50.2000:FF:000019">
    <property type="entry name" value="Glycosyltransferase"/>
    <property type="match status" value="1"/>
</dbReference>
<keyword evidence="8 9" id="KW-1267">Proteomics identification</keyword>
<dbReference type="EC" id="2.4.1.-" evidence="4"/>
<dbReference type="SUPFAM" id="SSF53756">
    <property type="entry name" value="UDP-Glycosyltransferase/glycogen phosphorylase"/>
    <property type="match status" value="1"/>
</dbReference>
<dbReference type="InterPro" id="IPR035595">
    <property type="entry name" value="UDP_glycos_trans_CS"/>
</dbReference>
<feature type="compositionally biased region" description="Basic and acidic residues" evidence="5">
    <location>
        <begin position="270"/>
        <end position="283"/>
    </location>
</feature>
<feature type="compositionally biased region" description="Basic residues" evidence="5">
    <location>
        <begin position="161"/>
        <end position="177"/>
    </location>
</feature>
<keyword evidence="7" id="KW-1185">Reference proteome</keyword>
<feature type="compositionally biased region" description="Pro residues" evidence="5">
    <location>
        <begin position="73"/>
        <end position="84"/>
    </location>
</feature>
<dbReference type="Gramene" id="Os02t0203300-00">
    <property type="protein sequence ID" value="Os02t0203300-00"/>
    <property type="gene ID" value="Os02g0203300"/>
</dbReference>
<reference evidence="6 7" key="3">
    <citation type="journal article" date="2013" name="Rice">
        <title>Improvement of the Oryza sativa Nipponbare reference genome using next generation sequence and optical map data.</title>
        <authorList>
            <person name="Kawahara Y."/>
            <person name="de la Bastide M."/>
            <person name="Hamilton J.P."/>
            <person name="Kanamori H."/>
            <person name="McCombie W.R."/>
            <person name="Ouyang S."/>
            <person name="Schwartz D.C."/>
            <person name="Tanaka T."/>
            <person name="Wu J."/>
            <person name="Zhou S."/>
            <person name="Childs K.L."/>
            <person name="Davidson R.M."/>
            <person name="Lin H."/>
            <person name="Quesada-Ocampo L."/>
            <person name="Vaillancourt B."/>
            <person name="Sakai H."/>
            <person name="Lee S.S."/>
            <person name="Kim J."/>
            <person name="Numa H."/>
            <person name="Itoh T."/>
            <person name="Buell C.R."/>
            <person name="Matsumoto T."/>
        </authorList>
    </citation>
    <scope>NUCLEOTIDE SEQUENCE [LARGE SCALE GENOMIC DNA]</scope>
    <source>
        <strain evidence="7">cv. Nipponbare</strain>
    </source>
</reference>
<dbReference type="InterPro" id="IPR002213">
    <property type="entry name" value="UDP_glucos_trans"/>
</dbReference>
<evidence type="ECO:0007829" key="9">
    <source>
        <dbReference type="ProteomicsDB" id="A0A0N7KEW3"/>
    </source>
</evidence>
<evidence type="ECO:0000256" key="1">
    <source>
        <dbReference type="ARBA" id="ARBA00009995"/>
    </source>
</evidence>
<dbReference type="Proteomes" id="UP000059680">
    <property type="component" value="Chromosome 2"/>
</dbReference>